<name>A0A0F9EU54_9ZZZZ</name>
<evidence type="ECO:0008006" key="2">
    <source>
        <dbReference type="Google" id="ProtNLM"/>
    </source>
</evidence>
<proteinExistence type="predicted"/>
<accession>A0A0F9EU54</accession>
<organism evidence="1">
    <name type="scientific">marine sediment metagenome</name>
    <dbReference type="NCBI Taxonomy" id="412755"/>
    <lineage>
        <taxon>unclassified sequences</taxon>
        <taxon>metagenomes</taxon>
        <taxon>ecological metagenomes</taxon>
    </lineage>
</organism>
<comment type="caution">
    <text evidence="1">The sequence shown here is derived from an EMBL/GenBank/DDBJ whole genome shotgun (WGS) entry which is preliminary data.</text>
</comment>
<gene>
    <name evidence="1" type="ORF">LCGC14_2111450</name>
</gene>
<evidence type="ECO:0000313" key="1">
    <source>
        <dbReference type="EMBL" id="KKL69781.1"/>
    </source>
</evidence>
<sequence length="104" mass="11397">RLSLRQVGEKAGLSHATVHTILKGGHATAQTVTKLAHAFSRDGNRKIALEDELLILAGYRSGQEQLSQPVAELLDIVNHFSAAQLKVVSAFAEYLIEVNRHDQK</sequence>
<dbReference type="AlphaFoldDB" id="A0A0F9EU54"/>
<feature type="non-terminal residue" evidence="1">
    <location>
        <position position="1"/>
    </location>
</feature>
<reference evidence="1" key="1">
    <citation type="journal article" date="2015" name="Nature">
        <title>Complex archaea that bridge the gap between prokaryotes and eukaryotes.</title>
        <authorList>
            <person name="Spang A."/>
            <person name="Saw J.H."/>
            <person name="Jorgensen S.L."/>
            <person name="Zaremba-Niedzwiedzka K."/>
            <person name="Martijn J."/>
            <person name="Lind A.E."/>
            <person name="van Eijk R."/>
            <person name="Schleper C."/>
            <person name="Guy L."/>
            <person name="Ettema T.J."/>
        </authorList>
    </citation>
    <scope>NUCLEOTIDE SEQUENCE</scope>
</reference>
<dbReference type="EMBL" id="LAZR01026104">
    <property type="protein sequence ID" value="KKL69781.1"/>
    <property type="molecule type" value="Genomic_DNA"/>
</dbReference>
<protein>
    <recommendedName>
        <fullName evidence="2">HTH cro/C1-type domain-containing protein</fullName>
    </recommendedName>
</protein>